<dbReference type="Gene3D" id="3.30.200.20">
    <property type="entry name" value="Phosphorylase Kinase, domain 1"/>
    <property type="match status" value="1"/>
</dbReference>
<gene>
    <name evidence="2" type="ORF">EDD18DRAFT_1306529</name>
</gene>
<evidence type="ECO:0000313" key="2">
    <source>
        <dbReference type="EMBL" id="KAK0503416.1"/>
    </source>
</evidence>
<dbReference type="InterPro" id="IPR011009">
    <property type="entry name" value="Kinase-like_dom_sf"/>
</dbReference>
<dbReference type="PROSITE" id="PS50011">
    <property type="entry name" value="PROTEIN_KINASE_DOM"/>
    <property type="match status" value="1"/>
</dbReference>
<dbReference type="AlphaFoldDB" id="A0AA39QJA8"/>
<proteinExistence type="predicted"/>
<sequence length="371" mass="41000">MSEQSEPQKFIPSRLDEVEDVEEYRPGGFHPMSIGDVFAGGRYRPDRLVTLKVMHADASSKAPNELPDLAVPKILQADPHCSPCGLQVVQDHFVVQGPDSSHRFLVYLFAGPSVLAVSDCPGRVSGSRRLRGDLARNVAKQMATAVYHIHRAGFVHGDGQSFMLSSGPNILFRASERVYAHLGMPETEEVRTRDGQPRGLHAPPELVGAVENSQLVDASFLQENVVVIGFGQSYAVASPPKDYEPATLINYQSPEGRFEGRADVLRQSRNSFEQRALWFEENGQVKSPLAQEVAGAFLQTSKSSIRDKLRSIGTQDDPPLSDEGPMIEKSGVILPEEVVALLGDLFERMLVYRPEDRIGMQEVIDHPWFSL</sequence>
<dbReference type="Gene3D" id="1.10.510.10">
    <property type="entry name" value="Transferase(Phosphotransferase) domain 1"/>
    <property type="match status" value="2"/>
</dbReference>
<name>A0AA39QJA8_9AGAR</name>
<protein>
    <recommendedName>
        <fullName evidence="1">Protein kinase domain-containing protein</fullName>
    </recommendedName>
</protein>
<comment type="caution">
    <text evidence="2">The sequence shown here is derived from an EMBL/GenBank/DDBJ whole genome shotgun (WGS) entry which is preliminary data.</text>
</comment>
<evidence type="ECO:0000313" key="3">
    <source>
        <dbReference type="Proteomes" id="UP001175228"/>
    </source>
</evidence>
<accession>A0AA39QJA8</accession>
<evidence type="ECO:0000259" key="1">
    <source>
        <dbReference type="PROSITE" id="PS50011"/>
    </source>
</evidence>
<dbReference type="GO" id="GO:0005524">
    <property type="term" value="F:ATP binding"/>
    <property type="evidence" value="ECO:0007669"/>
    <property type="project" value="InterPro"/>
</dbReference>
<dbReference type="SMART" id="SM00220">
    <property type="entry name" value="S_TKc"/>
    <property type="match status" value="1"/>
</dbReference>
<dbReference type="InterPro" id="IPR000719">
    <property type="entry name" value="Prot_kinase_dom"/>
</dbReference>
<organism evidence="2 3">
    <name type="scientific">Armillaria luteobubalina</name>
    <dbReference type="NCBI Taxonomy" id="153913"/>
    <lineage>
        <taxon>Eukaryota</taxon>
        <taxon>Fungi</taxon>
        <taxon>Dikarya</taxon>
        <taxon>Basidiomycota</taxon>
        <taxon>Agaricomycotina</taxon>
        <taxon>Agaricomycetes</taxon>
        <taxon>Agaricomycetidae</taxon>
        <taxon>Agaricales</taxon>
        <taxon>Marasmiineae</taxon>
        <taxon>Physalacriaceae</taxon>
        <taxon>Armillaria</taxon>
    </lineage>
</organism>
<feature type="domain" description="Protein kinase" evidence="1">
    <location>
        <begin position="18"/>
        <end position="369"/>
    </location>
</feature>
<dbReference type="Proteomes" id="UP001175228">
    <property type="component" value="Unassembled WGS sequence"/>
</dbReference>
<reference evidence="2" key="1">
    <citation type="submission" date="2023-06" db="EMBL/GenBank/DDBJ databases">
        <authorList>
            <consortium name="Lawrence Berkeley National Laboratory"/>
            <person name="Ahrendt S."/>
            <person name="Sahu N."/>
            <person name="Indic B."/>
            <person name="Wong-Bajracharya J."/>
            <person name="Merenyi Z."/>
            <person name="Ke H.-M."/>
            <person name="Monk M."/>
            <person name="Kocsube S."/>
            <person name="Drula E."/>
            <person name="Lipzen A."/>
            <person name="Balint B."/>
            <person name="Henrissat B."/>
            <person name="Andreopoulos B."/>
            <person name="Martin F.M."/>
            <person name="Harder C.B."/>
            <person name="Rigling D."/>
            <person name="Ford K.L."/>
            <person name="Foster G.D."/>
            <person name="Pangilinan J."/>
            <person name="Papanicolaou A."/>
            <person name="Barry K."/>
            <person name="LaButti K."/>
            <person name="Viragh M."/>
            <person name="Koriabine M."/>
            <person name="Yan M."/>
            <person name="Riley R."/>
            <person name="Champramary S."/>
            <person name="Plett K.L."/>
            <person name="Tsai I.J."/>
            <person name="Slot J."/>
            <person name="Sipos G."/>
            <person name="Plett J."/>
            <person name="Nagy L.G."/>
            <person name="Grigoriev I.V."/>
        </authorList>
    </citation>
    <scope>NUCLEOTIDE SEQUENCE</scope>
    <source>
        <strain evidence="2">HWK02</strain>
    </source>
</reference>
<dbReference type="GO" id="GO:0004672">
    <property type="term" value="F:protein kinase activity"/>
    <property type="evidence" value="ECO:0007669"/>
    <property type="project" value="InterPro"/>
</dbReference>
<dbReference type="SUPFAM" id="SSF56112">
    <property type="entry name" value="Protein kinase-like (PK-like)"/>
    <property type="match status" value="1"/>
</dbReference>
<dbReference type="EMBL" id="JAUEPU010000004">
    <property type="protein sequence ID" value="KAK0503416.1"/>
    <property type="molecule type" value="Genomic_DNA"/>
</dbReference>
<keyword evidence="3" id="KW-1185">Reference proteome</keyword>